<feature type="domain" description="TLC" evidence="11">
    <location>
        <begin position="96"/>
        <end position="309"/>
    </location>
</feature>
<feature type="transmembrane region" description="Helical" evidence="10">
    <location>
        <begin position="278"/>
        <end position="297"/>
    </location>
</feature>
<gene>
    <name evidence="12" type="primary">LOC100177090</name>
</gene>
<reference evidence="12" key="2">
    <citation type="journal article" date="2008" name="Genome Biol.">
        <title>Improved genome assembly and evidence-based global gene model set for the chordate Ciona intestinalis: new insight into intron and operon populations.</title>
        <authorList>
            <person name="Satou Y."/>
            <person name="Mineta K."/>
            <person name="Ogasawara M."/>
            <person name="Sasakura Y."/>
            <person name="Shoguchi E."/>
            <person name="Ueno K."/>
            <person name="Yamada L."/>
            <person name="Matsumoto J."/>
            <person name="Wasserscheid J."/>
            <person name="Dewar K."/>
            <person name="Wiley G.B."/>
            <person name="Macmil S.L."/>
            <person name="Roe B.A."/>
            <person name="Zeller R.W."/>
            <person name="Hastings K.E."/>
            <person name="Lemaire P."/>
            <person name="Lindquist E."/>
            <person name="Endo T."/>
            <person name="Hotta K."/>
            <person name="Inaba K."/>
        </authorList>
    </citation>
    <scope>NUCLEOTIDE SEQUENCE [LARGE SCALE GENOMIC DNA]</scope>
    <source>
        <strain evidence="12">wild type</strain>
    </source>
</reference>
<accession>H2XMY4</accession>
<dbReference type="KEGG" id="cin:100177090"/>
<evidence type="ECO:0000256" key="7">
    <source>
        <dbReference type="ARBA" id="ARBA00049036"/>
    </source>
</evidence>
<feature type="transmembrane region" description="Helical" evidence="10">
    <location>
        <begin position="173"/>
        <end position="193"/>
    </location>
</feature>
<dbReference type="InterPro" id="IPR006634">
    <property type="entry name" value="TLC-dom"/>
</dbReference>
<dbReference type="PIRSF" id="PIRSF005225">
    <property type="entry name" value="LAG1_LAC1"/>
    <property type="match status" value="1"/>
</dbReference>
<comment type="pathway">
    <text evidence="2">Lipid metabolism; sphingolipid metabolism.</text>
</comment>
<evidence type="ECO:0000256" key="5">
    <source>
        <dbReference type="ARBA" id="ARBA00022989"/>
    </source>
</evidence>
<dbReference type="GO" id="GO:0050291">
    <property type="term" value="F:sphingosine N-acyltransferase activity"/>
    <property type="evidence" value="ECO:0000318"/>
    <property type="project" value="GO_Central"/>
</dbReference>
<dbReference type="InterPro" id="IPR016439">
    <property type="entry name" value="Lag1/Lac1-like"/>
</dbReference>
<reference evidence="12" key="3">
    <citation type="submission" date="2025-08" db="UniProtKB">
        <authorList>
            <consortium name="Ensembl"/>
        </authorList>
    </citation>
    <scope>IDENTIFICATION</scope>
</reference>
<dbReference type="HOGENOM" id="CLU_028277_0_0_1"/>
<feature type="transmembrane region" description="Helical" evidence="10">
    <location>
        <begin position="101"/>
        <end position="125"/>
    </location>
</feature>
<organism evidence="12 13">
    <name type="scientific">Ciona intestinalis</name>
    <name type="common">Transparent sea squirt</name>
    <name type="synonym">Ascidia intestinalis</name>
    <dbReference type="NCBI Taxonomy" id="7719"/>
    <lineage>
        <taxon>Eukaryota</taxon>
        <taxon>Metazoa</taxon>
        <taxon>Chordata</taxon>
        <taxon>Tunicata</taxon>
        <taxon>Ascidiacea</taxon>
        <taxon>Phlebobranchia</taxon>
        <taxon>Cionidae</taxon>
        <taxon>Ciona</taxon>
    </lineage>
</organism>
<comment type="catalytic activity">
    <reaction evidence="7">
        <text>sphinganine + octadecanoyl-CoA = N-(octadecanoyl)-sphinganine + CoA + H(+)</text>
        <dbReference type="Rhea" id="RHEA:36547"/>
        <dbReference type="ChEBI" id="CHEBI:15378"/>
        <dbReference type="ChEBI" id="CHEBI:57287"/>
        <dbReference type="ChEBI" id="CHEBI:57394"/>
        <dbReference type="ChEBI" id="CHEBI:57817"/>
        <dbReference type="ChEBI" id="CHEBI:67033"/>
    </reaction>
    <physiologicalReaction direction="left-to-right" evidence="7">
        <dbReference type="Rhea" id="RHEA:36548"/>
    </physiologicalReaction>
</comment>
<evidence type="ECO:0000313" key="12">
    <source>
        <dbReference type="Ensembl" id="ENSCINP00000031017.1"/>
    </source>
</evidence>
<dbReference type="GeneTree" id="ENSGT01030000234515"/>
<comment type="subcellular location">
    <subcellularLocation>
        <location evidence="1">Membrane</location>
        <topology evidence="1">Multi-pass membrane protein</topology>
    </subcellularLocation>
</comment>
<evidence type="ECO:0000256" key="8">
    <source>
        <dbReference type="PROSITE-ProRule" id="PRU00205"/>
    </source>
</evidence>
<evidence type="ECO:0000256" key="10">
    <source>
        <dbReference type="SAM" id="Phobius"/>
    </source>
</evidence>
<keyword evidence="5 10" id="KW-1133">Transmembrane helix</keyword>
<dbReference type="PANTHER" id="PTHR12560:SF58">
    <property type="entry name" value="CERAMIDE SYNTHASE 1"/>
    <property type="match status" value="1"/>
</dbReference>
<feature type="transmembrane region" description="Helical" evidence="10">
    <location>
        <begin position="232"/>
        <end position="251"/>
    </location>
</feature>
<feature type="compositionally biased region" description="Polar residues" evidence="9">
    <location>
        <begin position="327"/>
        <end position="338"/>
    </location>
</feature>
<evidence type="ECO:0000259" key="11">
    <source>
        <dbReference type="PROSITE" id="PS50922"/>
    </source>
</evidence>
<keyword evidence="6 8" id="KW-0472">Membrane</keyword>
<evidence type="ECO:0000256" key="3">
    <source>
        <dbReference type="ARBA" id="ARBA00004991"/>
    </source>
</evidence>
<dbReference type="AlphaFoldDB" id="H2XMY4"/>
<dbReference type="PANTHER" id="PTHR12560">
    <property type="entry name" value="LONGEVITY ASSURANCE FACTOR 1 LAG1"/>
    <property type="match status" value="1"/>
</dbReference>
<evidence type="ECO:0000256" key="6">
    <source>
        <dbReference type="ARBA" id="ARBA00023136"/>
    </source>
</evidence>
<evidence type="ECO:0000256" key="2">
    <source>
        <dbReference type="ARBA" id="ARBA00004760"/>
    </source>
</evidence>
<keyword evidence="13" id="KW-1185">Reference proteome</keyword>
<dbReference type="OMA" id="VERFSHC"/>
<evidence type="ECO:0000256" key="9">
    <source>
        <dbReference type="SAM" id="MobiDB-lite"/>
    </source>
</evidence>
<feature type="region of interest" description="Disordered" evidence="9">
    <location>
        <begin position="317"/>
        <end position="344"/>
    </location>
</feature>
<sequence length="344" mass="40121">MAASSNHYRFAQPTYCQFVTDVSSELIKAWNNLETTDLYPTSWLKTLQREGSCTVQDIVLLVVLSVAWTVVRSVTTKFLFVPIAKNSGLRKKEELKVPESLWKFSFSTVAWLISSYLVLVQYNLFHDPVNATTNWVLHSTVESDIYFVYMFQMTFYIHSVHATLVLDEWRKDSVVLILHHVVTMMLISASYLFRYTYLGILVLFLHDFSDIFLEVTKLAVYYKTKGGRWSNICGVFSTIGFVMFAISWFVFRLYWYPLKAVYACAYISRQVQTAYPPFYFFLNGLMLTLLFLHMYWFKFILVMTFNILSGKSKKVEDTREYKDSPTPDDSFNHVSRNGANVKLD</sequence>
<reference evidence="13" key="1">
    <citation type="journal article" date="2002" name="Science">
        <title>The draft genome of Ciona intestinalis: insights into chordate and vertebrate origins.</title>
        <authorList>
            <person name="Dehal P."/>
            <person name="Satou Y."/>
            <person name="Campbell R.K."/>
            <person name="Chapman J."/>
            <person name="Degnan B."/>
            <person name="De Tomaso A."/>
            <person name="Davidson B."/>
            <person name="Di Gregorio A."/>
            <person name="Gelpke M."/>
            <person name="Goodstein D.M."/>
            <person name="Harafuji N."/>
            <person name="Hastings K.E."/>
            <person name="Ho I."/>
            <person name="Hotta K."/>
            <person name="Huang W."/>
            <person name="Kawashima T."/>
            <person name="Lemaire P."/>
            <person name="Martinez D."/>
            <person name="Meinertzhagen I.A."/>
            <person name="Necula S."/>
            <person name="Nonaka M."/>
            <person name="Putnam N."/>
            <person name="Rash S."/>
            <person name="Saiga H."/>
            <person name="Satake M."/>
            <person name="Terry A."/>
            <person name="Yamada L."/>
            <person name="Wang H.G."/>
            <person name="Awazu S."/>
            <person name="Azumi K."/>
            <person name="Boore J."/>
            <person name="Branno M."/>
            <person name="Chin-Bow S."/>
            <person name="DeSantis R."/>
            <person name="Doyle S."/>
            <person name="Francino P."/>
            <person name="Keys D.N."/>
            <person name="Haga S."/>
            <person name="Hayashi H."/>
            <person name="Hino K."/>
            <person name="Imai K.S."/>
            <person name="Inaba K."/>
            <person name="Kano S."/>
            <person name="Kobayashi K."/>
            <person name="Kobayashi M."/>
            <person name="Lee B.I."/>
            <person name="Makabe K.W."/>
            <person name="Manohar C."/>
            <person name="Matassi G."/>
            <person name="Medina M."/>
            <person name="Mochizuki Y."/>
            <person name="Mount S."/>
            <person name="Morishita T."/>
            <person name="Miura S."/>
            <person name="Nakayama A."/>
            <person name="Nishizaka S."/>
            <person name="Nomoto H."/>
            <person name="Ohta F."/>
            <person name="Oishi K."/>
            <person name="Rigoutsos I."/>
            <person name="Sano M."/>
            <person name="Sasaki A."/>
            <person name="Sasakura Y."/>
            <person name="Shoguchi E."/>
            <person name="Shin-i T."/>
            <person name="Spagnuolo A."/>
            <person name="Stainier D."/>
            <person name="Suzuki M.M."/>
            <person name="Tassy O."/>
            <person name="Takatori N."/>
            <person name="Tokuoka M."/>
            <person name="Yagi K."/>
            <person name="Yoshizaki F."/>
            <person name="Wada S."/>
            <person name="Zhang C."/>
            <person name="Hyatt P.D."/>
            <person name="Larimer F."/>
            <person name="Detter C."/>
            <person name="Doggett N."/>
            <person name="Glavina T."/>
            <person name="Hawkins T."/>
            <person name="Richardson P."/>
            <person name="Lucas S."/>
            <person name="Kohara Y."/>
            <person name="Levine M."/>
            <person name="Satoh N."/>
            <person name="Rokhsar D.S."/>
        </authorList>
    </citation>
    <scope>NUCLEOTIDE SEQUENCE [LARGE SCALE GENOMIC DNA]</scope>
</reference>
<evidence type="ECO:0000256" key="1">
    <source>
        <dbReference type="ARBA" id="ARBA00004141"/>
    </source>
</evidence>
<feature type="transmembrane region" description="Helical" evidence="10">
    <location>
        <begin position="145"/>
        <end position="166"/>
    </location>
</feature>
<protein>
    <submittedName>
        <fullName evidence="12">Ceramide synthase 1-like</fullName>
    </submittedName>
</protein>
<dbReference type="Proteomes" id="UP000008144">
    <property type="component" value="Chromosome 2"/>
</dbReference>
<dbReference type="GeneID" id="100177090"/>
<evidence type="ECO:0000256" key="4">
    <source>
        <dbReference type="ARBA" id="ARBA00022692"/>
    </source>
</evidence>
<dbReference type="SMART" id="SM00724">
    <property type="entry name" value="TLC"/>
    <property type="match status" value="1"/>
</dbReference>
<dbReference type="InParanoid" id="H2XMY4"/>
<keyword evidence="4 8" id="KW-0812">Transmembrane</keyword>
<dbReference type="GO" id="GO:0046513">
    <property type="term" value="P:ceramide biosynthetic process"/>
    <property type="evidence" value="ECO:0000318"/>
    <property type="project" value="GO_Central"/>
</dbReference>
<evidence type="ECO:0000313" key="13">
    <source>
        <dbReference type="Proteomes" id="UP000008144"/>
    </source>
</evidence>
<name>H2XMY4_CIOIN</name>
<dbReference type="Ensembl" id="ENSCINT00000034827.1">
    <property type="protein sequence ID" value="ENSCINP00000031017.1"/>
    <property type="gene ID" value="ENSCING00000018169.1"/>
</dbReference>
<dbReference type="PROSITE" id="PS50922">
    <property type="entry name" value="TLC"/>
    <property type="match status" value="1"/>
</dbReference>
<proteinExistence type="predicted"/>
<dbReference type="RefSeq" id="XP_009857563.2">
    <property type="nucleotide sequence ID" value="XM_009859261.2"/>
</dbReference>
<reference evidence="12" key="4">
    <citation type="submission" date="2025-09" db="UniProtKB">
        <authorList>
            <consortium name="Ensembl"/>
        </authorList>
    </citation>
    <scope>IDENTIFICATION</scope>
</reference>
<dbReference type="EMBL" id="EAAA01001389">
    <property type="status" value="NOT_ANNOTATED_CDS"/>
    <property type="molecule type" value="Genomic_DNA"/>
</dbReference>
<dbReference type="Pfam" id="PF03798">
    <property type="entry name" value="TRAM_LAG1_CLN8"/>
    <property type="match status" value="1"/>
</dbReference>
<dbReference type="UniPathway" id="UPA00222"/>
<comment type="pathway">
    <text evidence="3">Sphingolipid metabolism.</text>
</comment>
<dbReference type="GO" id="GO:0016020">
    <property type="term" value="C:membrane"/>
    <property type="evidence" value="ECO:0007669"/>
    <property type="project" value="UniProtKB-SubCell"/>
</dbReference>
<dbReference type="STRING" id="7719.ENSCINP00000031017"/>
<dbReference type="OrthoDB" id="537032at2759"/>
<accession>A0A1W3JLZ5</accession>